<evidence type="ECO:0008006" key="5">
    <source>
        <dbReference type="Google" id="ProtNLM"/>
    </source>
</evidence>
<evidence type="ECO:0000313" key="4">
    <source>
        <dbReference type="Proteomes" id="UP000193922"/>
    </source>
</evidence>
<feature type="compositionally biased region" description="Low complexity" evidence="2">
    <location>
        <begin position="284"/>
        <end position="294"/>
    </location>
</feature>
<feature type="compositionally biased region" description="Low complexity" evidence="2">
    <location>
        <begin position="600"/>
        <end position="611"/>
    </location>
</feature>
<feature type="region of interest" description="Disordered" evidence="2">
    <location>
        <begin position="314"/>
        <end position="535"/>
    </location>
</feature>
<feature type="region of interest" description="Disordered" evidence="2">
    <location>
        <begin position="137"/>
        <end position="165"/>
    </location>
</feature>
<feature type="compositionally biased region" description="Polar residues" evidence="2">
    <location>
        <begin position="621"/>
        <end position="631"/>
    </location>
</feature>
<dbReference type="EMBL" id="MCFD01000009">
    <property type="protein sequence ID" value="ORX68711.1"/>
    <property type="molecule type" value="Genomic_DNA"/>
</dbReference>
<dbReference type="RefSeq" id="XP_040742493.1">
    <property type="nucleotide sequence ID" value="XM_040889796.1"/>
</dbReference>
<keyword evidence="1" id="KW-0175">Coiled coil</keyword>
<feature type="coiled-coil region" evidence="1">
    <location>
        <begin position="831"/>
        <end position="858"/>
    </location>
</feature>
<sequence length="881" mass="96012">MASQSTTPLLALKIPRNVLDKLQSTDGIQLTLGGKEKGIGGSMVIAGMRYDVRYRAERGGVALVFQGKSPTIVSGDTESTQWEPHGKVTGRLTLLPPKGTQPTERKPAARPAEPAGMASLESSQTAFSSMVEKAVAEQTQQQRAKERAAAKSAPLKRPGVAAQHQKHLKQTRDRLLHYLAFASCEEEKAMAKLKGSRQEVLDILKSIATVDGTLWTLKPEQFREVQIMQWEKYKGSVRLQVAANCLAAFDKLGLPMDDPDRVRVTKSNGHSRRRPSWARAQLRPAANASPPAAGAAAATGSLSALTNTSVIRSPTVPSLSLPKEPPATKKKPTRSVIAPTLAKTLGMKGAKPAKRKLTGTTDSLGPPSRSSVAPGRRSVTPDFSADTKAASKKPEPSNEDGELNDGEIKEEGETSGPEYGRAAESLAPAKPQLQASRGHSHSASFQGDRQRSDPSDQHRLPVDRKRFRRLRAESDVHPVSDTEADYSRPQHRPPRWSSSQSRSPMMVDRVDGTFSRSHTDLDEHGSRRPLQLRSRPLPAQSFAVSPAISSPQVPSIETEAAVNRVQERLAAEISAERRIPSLTSANGNADTATDAATQSMTAAAAAISARARLPRGPSLSPVPSRQDSLSRSPAMRPQNPKTIEDLERLEQSIRTAYEEYCELRLKLDSCHAEFTPLVDELAAAQSASVDARKRALEAKCSNEADREEGEEIPGDCTSPSELSLAIDPTTSKCTPDGCRLYVYDDPDDGQTMWLADSPEVVIDADDASPSCRRRRLLPEEARVIRASQKISESYRDLPGGDALRWTRRYLRLHSQLEQMGDDLSKGYERLRRSMMKQVDALRGELEDLDIDIPNLDEKVGDVLALETYQKGLADAHSASAD</sequence>
<keyword evidence="4" id="KW-1185">Reference proteome</keyword>
<comment type="caution">
    <text evidence="3">The sequence shown here is derived from an EMBL/GenBank/DDBJ whole genome shotgun (WGS) entry which is preliminary data.</text>
</comment>
<dbReference type="InterPro" id="IPR042065">
    <property type="entry name" value="E3_ELL-like"/>
</dbReference>
<evidence type="ECO:0000256" key="1">
    <source>
        <dbReference type="SAM" id="Coils"/>
    </source>
</evidence>
<feature type="compositionally biased region" description="Basic and acidic residues" evidence="2">
    <location>
        <begin position="448"/>
        <end position="488"/>
    </location>
</feature>
<feature type="region of interest" description="Disordered" evidence="2">
    <location>
        <begin position="94"/>
        <end position="123"/>
    </location>
</feature>
<dbReference type="AlphaFoldDB" id="A0A1Y1W5A5"/>
<feature type="region of interest" description="Disordered" evidence="2">
    <location>
        <begin position="257"/>
        <end position="294"/>
    </location>
</feature>
<gene>
    <name evidence="3" type="ORF">DL89DRAFT_284780</name>
</gene>
<feature type="region of interest" description="Disordered" evidence="2">
    <location>
        <begin position="600"/>
        <end position="642"/>
    </location>
</feature>
<dbReference type="GeneID" id="63806444"/>
<protein>
    <recommendedName>
        <fullName evidence="5">RNA polymerase II elongation factor ELL N-terminal domain-containing protein</fullName>
    </recommendedName>
</protein>
<organism evidence="3 4">
    <name type="scientific">Linderina pennispora</name>
    <dbReference type="NCBI Taxonomy" id="61395"/>
    <lineage>
        <taxon>Eukaryota</taxon>
        <taxon>Fungi</taxon>
        <taxon>Fungi incertae sedis</taxon>
        <taxon>Zoopagomycota</taxon>
        <taxon>Kickxellomycotina</taxon>
        <taxon>Kickxellomycetes</taxon>
        <taxon>Kickxellales</taxon>
        <taxon>Kickxellaceae</taxon>
        <taxon>Linderina</taxon>
    </lineage>
</organism>
<dbReference type="OrthoDB" id="2587563at2759"/>
<evidence type="ECO:0000256" key="2">
    <source>
        <dbReference type="SAM" id="MobiDB-lite"/>
    </source>
</evidence>
<feature type="compositionally biased region" description="Low complexity" evidence="2">
    <location>
        <begin position="495"/>
        <end position="504"/>
    </location>
</feature>
<feature type="compositionally biased region" description="Basic and acidic residues" evidence="2">
    <location>
        <begin position="517"/>
        <end position="526"/>
    </location>
</feature>
<feature type="region of interest" description="Disordered" evidence="2">
    <location>
        <begin position="700"/>
        <end position="721"/>
    </location>
</feature>
<dbReference type="Proteomes" id="UP000193922">
    <property type="component" value="Unassembled WGS sequence"/>
</dbReference>
<evidence type="ECO:0000313" key="3">
    <source>
        <dbReference type="EMBL" id="ORX68711.1"/>
    </source>
</evidence>
<feature type="compositionally biased region" description="Polar residues" evidence="2">
    <location>
        <begin position="358"/>
        <end position="371"/>
    </location>
</feature>
<dbReference type="Gene3D" id="1.10.10.2670">
    <property type="entry name" value="E3 ubiquitin-protein ligase"/>
    <property type="match status" value="1"/>
</dbReference>
<reference evidence="3 4" key="1">
    <citation type="submission" date="2016-07" db="EMBL/GenBank/DDBJ databases">
        <title>Pervasive Adenine N6-methylation of Active Genes in Fungi.</title>
        <authorList>
            <consortium name="DOE Joint Genome Institute"/>
            <person name="Mondo S.J."/>
            <person name="Dannebaum R.O."/>
            <person name="Kuo R.C."/>
            <person name="Labutti K."/>
            <person name="Haridas S."/>
            <person name="Kuo A."/>
            <person name="Salamov A."/>
            <person name="Ahrendt S.R."/>
            <person name="Lipzen A."/>
            <person name="Sullivan W."/>
            <person name="Andreopoulos W.B."/>
            <person name="Clum A."/>
            <person name="Lindquist E."/>
            <person name="Daum C."/>
            <person name="Ramamoorthy G.K."/>
            <person name="Gryganskyi A."/>
            <person name="Culley D."/>
            <person name="Magnuson J.K."/>
            <person name="James T.Y."/>
            <person name="O'Malley M.A."/>
            <person name="Stajich J.E."/>
            <person name="Spatafora J.W."/>
            <person name="Visel A."/>
            <person name="Grigoriev I.V."/>
        </authorList>
    </citation>
    <scope>NUCLEOTIDE SEQUENCE [LARGE SCALE GENOMIC DNA]</scope>
    <source>
        <strain evidence="3 4">ATCC 12442</strain>
    </source>
</reference>
<feature type="compositionally biased region" description="Polar residues" evidence="2">
    <location>
        <begin position="433"/>
        <end position="447"/>
    </location>
</feature>
<name>A0A1Y1W5A5_9FUNG</name>
<proteinExistence type="predicted"/>
<accession>A0A1Y1W5A5</accession>